<dbReference type="Proteomes" id="UP001521150">
    <property type="component" value="Unassembled WGS sequence"/>
</dbReference>
<evidence type="ECO:0000313" key="2">
    <source>
        <dbReference type="EMBL" id="MCE7011394.1"/>
    </source>
</evidence>
<sequence length="183" mass="21208">MTTFDPKDRKHDEAQQVDVTDRDHTDRPRADRTQSDRARTDRDEVRGQDRTGQAELGKHDKGRRQTDEPDVRAEQARTPETRTLDTQGAENQAPVAARSKLFEETEAEQYRMQWREVQSNFVDEPRAAVREAETLVSQMMDSLTTQLNEQKRALKSGADGDDTEQLRVAMQRYRSLFDQMLQV</sequence>
<keyword evidence="3" id="KW-1185">Reference proteome</keyword>
<accession>A0ABS8ZUY1</accession>
<dbReference type="EMBL" id="JAJVCN010000004">
    <property type="protein sequence ID" value="MCE7011394.1"/>
    <property type="molecule type" value="Genomic_DNA"/>
</dbReference>
<evidence type="ECO:0000256" key="1">
    <source>
        <dbReference type="SAM" id="MobiDB-lite"/>
    </source>
</evidence>
<gene>
    <name evidence="2" type="ORF">LWC34_52585</name>
</gene>
<evidence type="ECO:0000313" key="3">
    <source>
        <dbReference type="Proteomes" id="UP001521150"/>
    </source>
</evidence>
<name>A0ABS8ZUY1_9PSEU</name>
<feature type="region of interest" description="Disordered" evidence="1">
    <location>
        <begin position="1"/>
        <end position="96"/>
    </location>
</feature>
<comment type="caution">
    <text evidence="2">The sequence shown here is derived from an EMBL/GenBank/DDBJ whole genome shotgun (WGS) entry which is preliminary data.</text>
</comment>
<organism evidence="2 3">
    <name type="scientific">Kibdelosporangium philippinense</name>
    <dbReference type="NCBI Taxonomy" id="211113"/>
    <lineage>
        <taxon>Bacteria</taxon>
        <taxon>Bacillati</taxon>
        <taxon>Actinomycetota</taxon>
        <taxon>Actinomycetes</taxon>
        <taxon>Pseudonocardiales</taxon>
        <taxon>Pseudonocardiaceae</taxon>
        <taxon>Kibdelosporangium</taxon>
    </lineage>
</organism>
<reference evidence="2 3" key="1">
    <citation type="submission" date="2021-12" db="EMBL/GenBank/DDBJ databases">
        <title>Genome sequence of Kibdelosporangium philippinense ATCC 49844.</title>
        <authorList>
            <person name="Fedorov E.A."/>
            <person name="Omeragic M."/>
            <person name="Shalygina K.F."/>
            <person name="Maclea K.S."/>
        </authorList>
    </citation>
    <scope>NUCLEOTIDE SEQUENCE [LARGE SCALE GENOMIC DNA]</scope>
    <source>
        <strain evidence="2 3">ATCC 49844</strain>
    </source>
</reference>
<proteinExistence type="predicted"/>
<feature type="compositionally biased region" description="Basic and acidic residues" evidence="1">
    <location>
        <begin position="56"/>
        <end position="83"/>
    </location>
</feature>
<protein>
    <submittedName>
        <fullName evidence="2">Uncharacterized protein</fullName>
    </submittedName>
</protein>
<dbReference type="RefSeq" id="WP_233733857.1">
    <property type="nucleotide sequence ID" value="NZ_JAJVCN010000004.1"/>
</dbReference>
<feature type="compositionally biased region" description="Basic and acidic residues" evidence="1">
    <location>
        <begin position="1"/>
        <end position="49"/>
    </location>
</feature>